<keyword evidence="5" id="KW-1185">Reference proteome</keyword>
<feature type="repeat" description="ANK" evidence="3">
    <location>
        <begin position="98"/>
        <end position="130"/>
    </location>
</feature>
<dbReference type="AlphaFoldDB" id="A0A8S3TW02"/>
<evidence type="ECO:0000256" key="3">
    <source>
        <dbReference type="PROSITE-ProRule" id="PRU00023"/>
    </source>
</evidence>
<keyword evidence="2 3" id="KW-0040">ANK repeat</keyword>
<reference evidence="4" key="1">
    <citation type="submission" date="2021-03" db="EMBL/GenBank/DDBJ databases">
        <authorList>
            <person name="Bekaert M."/>
        </authorList>
    </citation>
    <scope>NUCLEOTIDE SEQUENCE</scope>
</reference>
<dbReference type="Gene3D" id="1.25.40.20">
    <property type="entry name" value="Ankyrin repeat-containing domain"/>
    <property type="match status" value="3"/>
</dbReference>
<feature type="repeat" description="ANK" evidence="3">
    <location>
        <begin position="229"/>
        <end position="261"/>
    </location>
</feature>
<feature type="repeat" description="ANK" evidence="3">
    <location>
        <begin position="294"/>
        <end position="326"/>
    </location>
</feature>
<dbReference type="SUPFAM" id="SSF48403">
    <property type="entry name" value="Ankyrin repeat"/>
    <property type="match status" value="1"/>
</dbReference>
<dbReference type="Proteomes" id="UP000683360">
    <property type="component" value="Unassembled WGS sequence"/>
</dbReference>
<evidence type="ECO:0000313" key="5">
    <source>
        <dbReference type="Proteomes" id="UP000683360"/>
    </source>
</evidence>
<dbReference type="PANTHER" id="PTHR24171">
    <property type="entry name" value="ANKYRIN REPEAT DOMAIN-CONTAINING PROTEIN 39-RELATED"/>
    <property type="match status" value="1"/>
</dbReference>
<feature type="repeat" description="ANK" evidence="3">
    <location>
        <begin position="327"/>
        <end position="359"/>
    </location>
</feature>
<protein>
    <submittedName>
        <fullName evidence="4">Uncharacterized protein</fullName>
    </submittedName>
</protein>
<name>A0A8S3TW02_MYTED</name>
<dbReference type="EMBL" id="CAJPWZ010002222">
    <property type="protein sequence ID" value="CAG2233968.1"/>
    <property type="molecule type" value="Genomic_DNA"/>
</dbReference>
<feature type="repeat" description="ANK" evidence="3">
    <location>
        <begin position="163"/>
        <end position="195"/>
    </location>
</feature>
<dbReference type="Pfam" id="PF12796">
    <property type="entry name" value="Ank_2"/>
    <property type="match status" value="4"/>
</dbReference>
<dbReference type="PRINTS" id="PR01415">
    <property type="entry name" value="ANKYRIN"/>
</dbReference>
<dbReference type="InterPro" id="IPR036770">
    <property type="entry name" value="Ankyrin_rpt-contain_sf"/>
</dbReference>
<keyword evidence="1" id="KW-0677">Repeat</keyword>
<dbReference type="SMART" id="SM00248">
    <property type="entry name" value="ANK"/>
    <property type="match status" value="10"/>
</dbReference>
<dbReference type="InterPro" id="IPR002110">
    <property type="entry name" value="Ankyrin_rpt"/>
</dbReference>
<evidence type="ECO:0000256" key="2">
    <source>
        <dbReference type="ARBA" id="ARBA00023043"/>
    </source>
</evidence>
<feature type="repeat" description="ANK" evidence="3">
    <location>
        <begin position="28"/>
        <end position="63"/>
    </location>
</feature>
<dbReference type="PROSITE" id="PS50297">
    <property type="entry name" value="ANK_REP_REGION"/>
    <property type="match status" value="9"/>
</dbReference>
<dbReference type="Pfam" id="PF00023">
    <property type="entry name" value="Ank"/>
    <property type="match status" value="2"/>
</dbReference>
<sequence length="413" mass="45994">MIACLEGFKEKAEYLLQNGAMVNKSCNNGCTALHYACTKHHRNTLGLIKMLINYNATIDALNSDGKTPLLNASLLCDEESCAYLIECNPKEVYHVDKKGFTSLHYACFSGKSILVDMLLSFNVNLNTRSRNGITPLYMACVQNHKDIAMNLLKHGAVNYLEHEDRNCLHAAVLDENKELVKILLKYEANVDIQDSGGRTALHVASMKGTFEIVKLLVLHNATINLQNNRGDTPLHFACKGGHDKIVEFLFLQKALLKLNDDNASPLHHTCRNGNKVLSEILISQGANINQRTKKGVTPLHEACNQKQPDLVQLLIQNHSEINHGDNKGIAPLHIACWRGNTGIITELIQQGVHIDNQTIDGESALLLACSEDMLQQYNFSYDTTQTQIYLIKGFDANVCCVFLRGYCHSTYLS</sequence>
<dbReference type="OrthoDB" id="5955452at2759"/>
<evidence type="ECO:0000313" key="4">
    <source>
        <dbReference type="EMBL" id="CAG2233968.1"/>
    </source>
</evidence>
<proteinExistence type="predicted"/>
<comment type="caution">
    <text evidence="4">The sequence shown here is derived from an EMBL/GenBank/DDBJ whole genome shotgun (WGS) entry which is preliminary data.</text>
</comment>
<evidence type="ECO:0000256" key="1">
    <source>
        <dbReference type="ARBA" id="ARBA00022737"/>
    </source>
</evidence>
<feature type="repeat" description="ANK" evidence="3">
    <location>
        <begin position="131"/>
        <end position="156"/>
    </location>
</feature>
<organism evidence="4 5">
    <name type="scientific">Mytilus edulis</name>
    <name type="common">Blue mussel</name>
    <dbReference type="NCBI Taxonomy" id="6550"/>
    <lineage>
        <taxon>Eukaryota</taxon>
        <taxon>Metazoa</taxon>
        <taxon>Spiralia</taxon>
        <taxon>Lophotrochozoa</taxon>
        <taxon>Mollusca</taxon>
        <taxon>Bivalvia</taxon>
        <taxon>Autobranchia</taxon>
        <taxon>Pteriomorphia</taxon>
        <taxon>Mytilida</taxon>
        <taxon>Mytiloidea</taxon>
        <taxon>Mytilidae</taxon>
        <taxon>Mytilinae</taxon>
        <taxon>Mytilus</taxon>
    </lineage>
</organism>
<accession>A0A8S3TW02</accession>
<feature type="repeat" description="ANK" evidence="3">
    <location>
        <begin position="196"/>
        <end position="228"/>
    </location>
</feature>
<gene>
    <name evidence="4" type="ORF">MEDL_46705</name>
</gene>
<dbReference type="PROSITE" id="PS50088">
    <property type="entry name" value="ANK_REPEAT"/>
    <property type="match status" value="9"/>
</dbReference>
<feature type="repeat" description="ANK" evidence="3">
    <location>
        <begin position="261"/>
        <end position="293"/>
    </location>
</feature>